<keyword evidence="17" id="KW-0175">Coiled coil</keyword>
<dbReference type="PROSITE" id="PS50109">
    <property type="entry name" value="HIS_KIN"/>
    <property type="match status" value="1"/>
</dbReference>
<keyword evidence="9" id="KW-0479">Metal-binding</keyword>
<feature type="coiled-coil region" evidence="17">
    <location>
        <begin position="444"/>
        <end position="491"/>
    </location>
</feature>
<evidence type="ECO:0000256" key="5">
    <source>
        <dbReference type="ARBA" id="ARBA00017322"/>
    </source>
</evidence>
<comment type="catalytic activity">
    <reaction evidence="1">
        <text>ATP + protein L-histidine = ADP + protein N-phospho-L-histidine.</text>
        <dbReference type="EC" id="2.7.13.3"/>
    </reaction>
</comment>
<dbReference type="SMART" id="SM00387">
    <property type="entry name" value="HATPase_c"/>
    <property type="match status" value="1"/>
</dbReference>
<sequence length="678" mass="78469">MSCNRIYQILFISLSVSFINQSCVHNNERVNTELLNTANDSVNSWINAAKNSSYSKITRKQFLKKSYQSIKSSKIDTSQVSNLSVIAYQSLKLGDTLLFKKQNKEALSIAKKFNDSFALGDVHWNYASYYNKKQVYDSAFYHFNLAHTYFDKSGHLYESAKTQYGMAFTKGRFKDYSGSEVLTFKAINKFETLENYKSLASCYDHLGQLQNDIYEYDRALLYYNKAIEYSNKVAGNHYLKEAILNNIGIALLRKKEYAKAASYFSKVLENENIKSQNISHYARVLSNKAYGNLLMRDTIDIAQYLKEALHIRDSLNDKGGIIISKIHLAHYYVYKQDTAAAISLVKEANSLAEKIKNSRDYLETLSLLAQLDIKNAVEHLKKHIQFSDSLQTVERKIQNKFMRISYETDEYIEETERLSQKIIWVLLTSFGLILTLGLLYFIKIQNAKTEKLLLENEQQKANEQVYLITLKQQEELEKEKIGERNRIAEELHDGILSKLFGTRVGLGFLDFECDENIRKQHQLFLEELQIIEKEIREVSHQLSNNIDSSQIGFSKIIYNLIESKCKIGNFKYELDFDEHINWQKINEVIKVNLYRIIQEALLNIIKYASAKNLTVSFKYNNRNLVIIIKDDGLGFDAKQKKKGIGIKNMKSRVKKINGVFYLHSKLNEGTTIKIQVPI</sequence>
<dbReference type="PRINTS" id="PR00344">
    <property type="entry name" value="BCTRLSENSOR"/>
</dbReference>
<comment type="subcellular location">
    <subcellularLocation>
        <location evidence="3">Cytoplasm</location>
    </subcellularLocation>
</comment>
<dbReference type="GO" id="GO:0046872">
    <property type="term" value="F:metal ion binding"/>
    <property type="evidence" value="ECO:0007669"/>
    <property type="project" value="UniProtKB-KW"/>
</dbReference>
<evidence type="ECO:0000256" key="8">
    <source>
        <dbReference type="ARBA" id="ARBA00022679"/>
    </source>
</evidence>
<evidence type="ECO:0000256" key="2">
    <source>
        <dbReference type="ARBA" id="ARBA00001966"/>
    </source>
</evidence>
<dbReference type="EC" id="2.7.13.3" evidence="4"/>
<keyword evidence="18" id="KW-1133">Transmembrane helix</keyword>
<feature type="transmembrane region" description="Helical" evidence="18">
    <location>
        <begin position="422"/>
        <end position="442"/>
    </location>
</feature>
<keyword evidence="7" id="KW-0963">Cytoplasm</keyword>
<keyword evidence="12" id="KW-0902">Two-component regulatory system</keyword>
<dbReference type="CDD" id="cd16917">
    <property type="entry name" value="HATPase_UhpB-NarQ-NarX-like"/>
    <property type="match status" value="1"/>
</dbReference>
<keyword evidence="6" id="KW-0004">4Fe-4S</keyword>
<dbReference type="PANTHER" id="PTHR24421">
    <property type="entry name" value="NITRATE/NITRITE SENSOR PROTEIN NARX-RELATED"/>
    <property type="match status" value="1"/>
</dbReference>
<keyword evidence="11" id="KW-0408">Iron</keyword>
<dbReference type="InterPro" id="IPR036890">
    <property type="entry name" value="HATPase_C_sf"/>
</dbReference>
<keyword evidence="18" id="KW-0812">Transmembrane</keyword>
<evidence type="ECO:0000256" key="11">
    <source>
        <dbReference type="ARBA" id="ARBA00023004"/>
    </source>
</evidence>
<evidence type="ECO:0000256" key="13">
    <source>
        <dbReference type="ARBA" id="ARBA00023014"/>
    </source>
</evidence>
<evidence type="ECO:0000256" key="15">
    <source>
        <dbReference type="ARBA" id="ARBA00030800"/>
    </source>
</evidence>
<evidence type="ECO:0000256" key="4">
    <source>
        <dbReference type="ARBA" id="ARBA00012438"/>
    </source>
</evidence>
<evidence type="ECO:0000313" key="21">
    <source>
        <dbReference type="Proteomes" id="UP000324376"/>
    </source>
</evidence>
<feature type="domain" description="Histidine kinase" evidence="19">
    <location>
        <begin position="593"/>
        <end position="678"/>
    </location>
</feature>
<dbReference type="PROSITE" id="PS50005">
    <property type="entry name" value="TPR"/>
    <property type="match status" value="1"/>
</dbReference>
<dbReference type="Gene3D" id="3.30.565.10">
    <property type="entry name" value="Histidine kinase-like ATPase, C-terminal domain"/>
    <property type="match status" value="1"/>
</dbReference>
<comment type="cofactor">
    <cofactor evidence="2">
        <name>[4Fe-4S] cluster</name>
        <dbReference type="ChEBI" id="CHEBI:49883"/>
    </cofactor>
</comment>
<dbReference type="GO" id="GO:0005737">
    <property type="term" value="C:cytoplasm"/>
    <property type="evidence" value="ECO:0007669"/>
    <property type="project" value="UniProtKB-SubCell"/>
</dbReference>
<dbReference type="InterPro" id="IPR004358">
    <property type="entry name" value="Sig_transdc_His_kin-like_C"/>
</dbReference>
<comment type="function">
    <text evidence="14">Member of the two-component regulatory system NreB/NreC involved in the control of dissimilatory nitrate/nitrite reduction in response to oxygen. NreB functions as a direct oxygen sensor histidine kinase which is autophosphorylated, in the absence of oxygen, probably at the conserved histidine residue, and transfers its phosphate group probably to a conserved aspartate residue of NreC. NreB/NreC activates the expression of the nitrate (narGHJI) and nitrite (nir) reductase operons, as well as the putative nitrate transporter gene narT.</text>
</comment>
<evidence type="ECO:0000256" key="7">
    <source>
        <dbReference type="ARBA" id="ARBA00022490"/>
    </source>
</evidence>
<dbReference type="AlphaFoldDB" id="A0A5S5C7J9"/>
<dbReference type="InterPro" id="IPR019734">
    <property type="entry name" value="TPR_rpt"/>
</dbReference>
<dbReference type="GO" id="GO:0046983">
    <property type="term" value="F:protein dimerization activity"/>
    <property type="evidence" value="ECO:0007669"/>
    <property type="project" value="InterPro"/>
</dbReference>
<dbReference type="GO" id="GO:0000155">
    <property type="term" value="F:phosphorelay sensor kinase activity"/>
    <property type="evidence" value="ECO:0007669"/>
    <property type="project" value="InterPro"/>
</dbReference>
<evidence type="ECO:0000256" key="16">
    <source>
        <dbReference type="PROSITE-ProRule" id="PRU00339"/>
    </source>
</evidence>
<accession>A0A5S5C7J9</accession>
<evidence type="ECO:0000256" key="17">
    <source>
        <dbReference type="SAM" id="Coils"/>
    </source>
</evidence>
<dbReference type="InterPro" id="IPR011712">
    <property type="entry name" value="Sig_transdc_His_kin_sub3_dim/P"/>
</dbReference>
<dbReference type="GO" id="GO:0051539">
    <property type="term" value="F:4 iron, 4 sulfur cluster binding"/>
    <property type="evidence" value="ECO:0007669"/>
    <property type="project" value="UniProtKB-KW"/>
</dbReference>
<evidence type="ECO:0000256" key="10">
    <source>
        <dbReference type="ARBA" id="ARBA00022777"/>
    </source>
</evidence>
<keyword evidence="13" id="KW-0411">Iron-sulfur</keyword>
<evidence type="ECO:0000256" key="6">
    <source>
        <dbReference type="ARBA" id="ARBA00022485"/>
    </source>
</evidence>
<dbReference type="SUPFAM" id="SSF48452">
    <property type="entry name" value="TPR-like"/>
    <property type="match status" value="2"/>
</dbReference>
<evidence type="ECO:0000256" key="1">
    <source>
        <dbReference type="ARBA" id="ARBA00000085"/>
    </source>
</evidence>
<reference evidence="20 21" key="1">
    <citation type="submission" date="2019-07" db="EMBL/GenBank/DDBJ databases">
        <title>Genomic Encyclopedia of Archaeal and Bacterial Type Strains, Phase II (KMG-II): from individual species to whole genera.</title>
        <authorList>
            <person name="Goeker M."/>
        </authorList>
    </citation>
    <scope>NUCLEOTIDE SEQUENCE [LARGE SCALE GENOMIC DNA]</scope>
    <source>
        <strain evidence="20 21">DSM 17527</strain>
    </source>
</reference>
<evidence type="ECO:0000259" key="19">
    <source>
        <dbReference type="PROSITE" id="PS50109"/>
    </source>
</evidence>
<gene>
    <name evidence="20" type="ORF">BD809_104186</name>
</gene>
<dbReference type="InterPro" id="IPR050482">
    <property type="entry name" value="Sensor_HK_TwoCompSys"/>
</dbReference>
<dbReference type="InterPro" id="IPR005467">
    <property type="entry name" value="His_kinase_dom"/>
</dbReference>
<dbReference type="EMBL" id="VNHU01000004">
    <property type="protein sequence ID" value="TYP74366.1"/>
    <property type="molecule type" value="Genomic_DNA"/>
</dbReference>
<dbReference type="Pfam" id="PF07730">
    <property type="entry name" value="HisKA_3"/>
    <property type="match status" value="1"/>
</dbReference>
<dbReference type="InterPro" id="IPR011990">
    <property type="entry name" value="TPR-like_helical_dom_sf"/>
</dbReference>
<keyword evidence="16" id="KW-0802">TPR repeat</keyword>
<dbReference type="PANTHER" id="PTHR24421:SF58">
    <property type="entry name" value="SIGNAL TRANSDUCTION HISTIDINE-PROTEIN KINASE_PHOSPHATASE UHPB"/>
    <property type="match status" value="1"/>
</dbReference>
<dbReference type="Gene3D" id="1.20.5.1930">
    <property type="match status" value="1"/>
</dbReference>
<dbReference type="SMART" id="SM00028">
    <property type="entry name" value="TPR"/>
    <property type="match status" value="2"/>
</dbReference>
<dbReference type="Pfam" id="PF02518">
    <property type="entry name" value="HATPase_c"/>
    <property type="match status" value="1"/>
</dbReference>
<feature type="repeat" description="TPR" evidence="16">
    <location>
        <begin position="200"/>
        <end position="233"/>
    </location>
</feature>
<keyword evidence="8" id="KW-0808">Transferase</keyword>
<dbReference type="Proteomes" id="UP000324376">
    <property type="component" value="Unassembled WGS sequence"/>
</dbReference>
<evidence type="ECO:0000256" key="9">
    <source>
        <dbReference type="ARBA" id="ARBA00022723"/>
    </source>
</evidence>
<protein>
    <recommendedName>
        <fullName evidence="5">Oxygen sensor histidine kinase NreB</fullName>
        <ecNumber evidence="4">2.7.13.3</ecNumber>
    </recommendedName>
    <alternativeName>
        <fullName evidence="15">Nitrogen regulation protein B</fullName>
    </alternativeName>
</protein>
<evidence type="ECO:0000256" key="3">
    <source>
        <dbReference type="ARBA" id="ARBA00004496"/>
    </source>
</evidence>
<keyword evidence="21" id="KW-1185">Reference proteome</keyword>
<name>A0A5S5C7J9_9FLAO</name>
<keyword evidence="10 20" id="KW-0418">Kinase</keyword>
<evidence type="ECO:0000313" key="20">
    <source>
        <dbReference type="EMBL" id="TYP74366.1"/>
    </source>
</evidence>
<evidence type="ECO:0000256" key="12">
    <source>
        <dbReference type="ARBA" id="ARBA00023012"/>
    </source>
</evidence>
<evidence type="ECO:0000256" key="18">
    <source>
        <dbReference type="SAM" id="Phobius"/>
    </source>
</evidence>
<dbReference type="GO" id="GO:0016020">
    <property type="term" value="C:membrane"/>
    <property type="evidence" value="ECO:0007669"/>
    <property type="project" value="InterPro"/>
</dbReference>
<organism evidence="20 21">
    <name type="scientific">Aquimarina intermedia</name>
    <dbReference type="NCBI Taxonomy" id="350814"/>
    <lineage>
        <taxon>Bacteria</taxon>
        <taxon>Pseudomonadati</taxon>
        <taxon>Bacteroidota</taxon>
        <taxon>Flavobacteriia</taxon>
        <taxon>Flavobacteriales</taxon>
        <taxon>Flavobacteriaceae</taxon>
        <taxon>Aquimarina</taxon>
    </lineage>
</organism>
<dbReference type="InterPro" id="IPR003594">
    <property type="entry name" value="HATPase_dom"/>
</dbReference>
<dbReference type="SUPFAM" id="SSF55874">
    <property type="entry name" value="ATPase domain of HSP90 chaperone/DNA topoisomerase II/histidine kinase"/>
    <property type="match status" value="1"/>
</dbReference>
<comment type="caution">
    <text evidence="20">The sequence shown here is derived from an EMBL/GenBank/DDBJ whole genome shotgun (WGS) entry which is preliminary data.</text>
</comment>
<proteinExistence type="predicted"/>
<evidence type="ECO:0000256" key="14">
    <source>
        <dbReference type="ARBA" id="ARBA00024827"/>
    </source>
</evidence>
<keyword evidence="18" id="KW-0472">Membrane</keyword>
<dbReference type="Gene3D" id="1.25.40.10">
    <property type="entry name" value="Tetratricopeptide repeat domain"/>
    <property type="match status" value="2"/>
</dbReference>